<comment type="caution">
    <text evidence="10">The sequence shown here is derived from an EMBL/GenBank/DDBJ whole genome shotgun (WGS) entry which is preliminary data.</text>
</comment>
<feature type="repeat" description="ANK" evidence="6">
    <location>
        <begin position="116"/>
        <end position="151"/>
    </location>
</feature>
<dbReference type="InterPro" id="IPR045234">
    <property type="entry name" value="Unkempt-like"/>
</dbReference>
<feature type="repeat" description="ANK" evidence="6">
    <location>
        <begin position="82"/>
        <end position="114"/>
    </location>
</feature>
<dbReference type="InterPro" id="IPR000571">
    <property type="entry name" value="Znf_CCCH"/>
</dbReference>
<evidence type="ECO:0000256" key="1">
    <source>
        <dbReference type="ARBA" id="ARBA00022723"/>
    </source>
</evidence>
<evidence type="ECO:0000259" key="9">
    <source>
        <dbReference type="PROSITE" id="PS50103"/>
    </source>
</evidence>
<name>A0AAE0BKZ5_9CHLO</name>
<keyword evidence="1 7" id="KW-0479">Metal-binding</keyword>
<dbReference type="FunFam" id="3.30.1370.210:FF:000007">
    <property type="entry name" value="Zinc finger CCCH domain-containing protein"/>
    <property type="match status" value="1"/>
</dbReference>
<feature type="domain" description="C3H1-type" evidence="9">
    <location>
        <begin position="246"/>
        <end position="272"/>
    </location>
</feature>
<accession>A0AAE0BKZ5</accession>
<evidence type="ECO:0000313" key="10">
    <source>
        <dbReference type="EMBL" id="KAK3237843.1"/>
    </source>
</evidence>
<dbReference type="Pfam" id="PF12796">
    <property type="entry name" value="Ank_2"/>
    <property type="match status" value="1"/>
</dbReference>
<keyword evidence="5" id="KW-0238">DNA-binding</keyword>
<dbReference type="Gene3D" id="1.25.40.20">
    <property type="entry name" value="Ankyrin repeat-containing domain"/>
    <property type="match status" value="1"/>
</dbReference>
<dbReference type="InterPro" id="IPR057444">
    <property type="entry name" value="Znf-CCCH_AtC3H23-like"/>
</dbReference>
<gene>
    <name evidence="10" type="ORF">CYMTET_52102</name>
</gene>
<dbReference type="PANTHER" id="PTHR14493:SF50">
    <property type="entry name" value="RING FINGER PROTEIN UNKEMPT"/>
    <property type="match status" value="1"/>
</dbReference>
<evidence type="ECO:0000256" key="6">
    <source>
        <dbReference type="PROSITE-ProRule" id="PRU00023"/>
    </source>
</evidence>
<feature type="compositionally biased region" description="Low complexity" evidence="8">
    <location>
        <begin position="356"/>
        <end position="366"/>
    </location>
</feature>
<keyword evidence="6" id="KW-0040">ANK repeat</keyword>
<keyword evidence="3 7" id="KW-0863">Zinc-finger</keyword>
<evidence type="ECO:0000256" key="5">
    <source>
        <dbReference type="ARBA" id="ARBA00023125"/>
    </source>
</evidence>
<dbReference type="Pfam" id="PF25512">
    <property type="entry name" value="zf-CCCH_AtC3H23"/>
    <property type="match status" value="1"/>
</dbReference>
<dbReference type="GO" id="GO:0003677">
    <property type="term" value="F:DNA binding"/>
    <property type="evidence" value="ECO:0007669"/>
    <property type="project" value="UniProtKB-KW"/>
</dbReference>
<evidence type="ECO:0000256" key="3">
    <source>
        <dbReference type="ARBA" id="ARBA00022771"/>
    </source>
</evidence>
<organism evidence="10 11">
    <name type="scientific">Cymbomonas tetramitiformis</name>
    <dbReference type="NCBI Taxonomy" id="36881"/>
    <lineage>
        <taxon>Eukaryota</taxon>
        <taxon>Viridiplantae</taxon>
        <taxon>Chlorophyta</taxon>
        <taxon>Pyramimonadophyceae</taxon>
        <taxon>Pyramimonadales</taxon>
        <taxon>Pyramimonadaceae</taxon>
        <taxon>Cymbomonas</taxon>
    </lineage>
</organism>
<dbReference type="InterPro" id="IPR036770">
    <property type="entry name" value="Ankyrin_rpt-contain_sf"/>
</dbReference>
<reference evidence="10 11" key="1">
    <citation type="journal article" date="2015" name="Genome Biol. Evol.">
        <title>Comparative Genomics of a Bacterivorous Green Alga Reveals Evolutionary Causalities and Consequences of Phago-Mixotrophic Mode of Nutrition.</title>
        <authorList>
            <person name="Burns J.A."/>
            <person name="Paasch A."/>
            <person name="Narechania A."/>
            <person name="Kim E."/>
        </authorList>
    </citation>
    <scope>NUCLEOTIDE SEQUENCE [LARGE SCALE GENOMIC DNA]</scope>
    <source>
        <strain evidence="10 11">PLY_AMNH</strain>
    </source>
</reference>
<sequence length="518" mass="55362">MPGVMLETAIDISGFSDPHHSVKSLEPWREPFPTHPLLSAAASNDLAAARWAIEIEGCALDLFGDWYSPANNSGASEGLERKRRTPLMIAAQHGSCDVLKYALLCGADPCLRSEDDGFTALHCAAAGGSAQTAEVIALLLRAGGERDCRDSAGRRAADLLPRAPETPAERLLGKLQQQIASQEAATPSQPHAASELDKNMYQTDEFRMYEFKVRRCSKMHAHDWTECPFTHPGEKARRRDPRRFHYTGNACPDFRKGSCRRGDACEFSHGVFECWLHPSRYRTQLCKDGTSCGRRVCFFAHSPPELRTPSDDQSGSSSPISTQDMAAFSPAPLHEIDDAFASLSMGSAHSQASAAVFPASSAPGPAELLRQPPQVGQAPQSAAHAAMASAPPASGRPLNGLPAPGLSPSAGSYPHRRAPSANGLVANGAPTHGRVHHPPAHNQPMNVNGANANGLQAAASRAIASLASKNMPRASSFAHLQWIEGMVDEEADSLEGLSMEAAVFQSRMCSGVPISSWQ</sequence>
<dbReference type="Proteomes" id="UP001190700">
    <property type="component" value="Unassembled WGS sequence"/>
</dbReference>
<feature type="compositionally biased region" description="Low complexity" evidence="8">
    <location>
        <begin position="378"/>
        <end position="393"/>
    </location>
</feature>
<keyword evidence="2" id="KW-0677">Repeat</keyword>
<dbReference type="PROSITE" id="PS50088">
    <property type="entry name" value="ANK_REPEAT"/>
    <property type="match status" value="2"/>
</dbReference>
<dbReference type="AlphaFoldDB" id="A0AAE0BKZ5"/>
<dbReference type="PROSITE" id="PS50297">
    <property type="entry name" value="ANK_REP_REGION"/>
    <property type="match status" value="1"/>
</dbReference>
<dbReference type="Pfam" id="PF00642">
    <property type="entry name" value="zf-CCCH"/>
    <property type="match status" value="1"/>
</dbReference>
<evidence type="ECO:0000256" key="8">
    <source>
        <dbReference type="SAM" id="MobiDB-lite"/>
    </source>
</evidence>
<feature type="region of interest" description="Disordered" evidence="8">
    <location>
        <begin position="356"/>
        <end position="412"/>
    </location>
</feature>
<dbReference type="GO" id="GO:0008270">
    <property type="term" value="F:zinc ion binding"/>
    <property type="evidence" value="ECO:0007669"/>
    <property type="project" value="UniProtKB-KW"/>
</dbReference>
<dbReference type="EMBL" id="LGRX02034421">
    <property type="protein sequence ID" value="KAK3237843.1"/>
    <property type="molecule type" value="Genomic_DNA"/>
</dbReference>
<evidence type="ECO:0000256" key="4">
    <source>
        <dbReference type="ARBA" id="ARBA00022833"/>
    </source>
</evidence>
<evidence type="ECO:0000256" key="2">
    <source>
        <dbReference type="ARBA" id="ARBA00022737"/>
    </source>
</evidence>
<dbReference type="PANTHER" id="PTHR14493">
    <property type="entry name" value="UNKEMPT FAMILY MEMBER"/>
    <property type="match status" value="1"/>
</dbReference>
<proteinExistence type="predicted"/>
<dbReference type="GO" id="GO:0010468">
    <property type="term" value="P:regulation of gene expression"/>
    <property type="evidence" value="ECO:0007669"/>
    <property type="project" value="UniProtKB-ARBA"/>
</dbReference>
<dbReference type="SMART" id="SM00356">
    <property type="entry name" value="ZnF_C3H1"/>
    <property type="match status" value="2"/>
</dbReference>
<dbReference type="Gene3D" id="3.30.1370.210">
    <property type="match status" value="1"/>
</dbReference>
<protein>
    <recommendedName>
        <fullName evidence="9">C3H1-type domain-containing protein</fullName>
    </recommendedName>
</protein>
<evidence type="ECO:0000256" key="7">
    <source>
        <dbReference type="PROSITE-ProRule" id="PRU00723"/>
    </source>
</evidence>
<dbReference type="PROSITE" id="PS50103">
    <property type="entry name" value="ZF_C3H1"/>
    <property type="match status" value="1"/>
</dbReference>
<evidence type="ECO:0000313" key="11">
    <source>
        <dbReference type="Proteomes" id="UP001190700"/>
    </source>
</evidence>
<keyword evidence="4 7" id="KW-0862">Zinc</keyword>
<dbReference type="InterPro" id="IPR002110">
    <property type="entry name" value="Ankyrin_rpt"/>
</dbReference>
<feature type="zinc finger region" description="C3H1-type" evidence="7">
    <location>
        <begin position="246"/>
        <end position="272"/>
    </location>
</feature>
<dbReference type="SUPFAM" id="SSF48403">
    <property type="entry name" value="Ankyrin repeat"/>
    <property type="match status" value="1"/>
</dbReference>
<dbReference type="SMART" id="SM00248">
    <property type="entry name" value="ANK"/>
    <property type="match status" value="2"/>
</dbReference>
<feature type="compositionally biased region" description="Low complexity" evidence="8">
    <location>
        <begin position="311"/>
        <end position="323"/>
    </location>
</feature>
<feature type="region of interest" description="Disordered" evidence="8">
    <location>
        <begin position="303"/>
        <end position="324"/>
    </location>
</feature>
<keyword evidence="11" id="KW-1185">Reference proteome</keyword>